<sequence>MTLFDEEQPTSAYVETVMSLLIPNITVLEFICALLITLFTPSITATLSRTFNASIVTSSQTSFYLPH</sequence>
<name>A0AAW1DK43_9HEMI</name>
<reference evidence="2 3" key="1">
    <citation type="submission" date="2022-12" db="EMBL/GenBank/DDBJ databases">
        <title>Chromosome-level genome assembly of true bugs.</title>
        <authorList>
            <person name="Ma L."/>
            <person name="Li H."/>
        </authorList>
    </citation>
    <scope>NUCLEOTIDE SEQUENCE [LARGE SCALE GENOMIC DNA]</scope>
    <source>
        <strain evidence="2">Lab_2022b</strain>
    </source>
</reference>
<feature type="transmembrane region" description="Helical" evidence="1">
    <location>
        <begin position="20"/>
        <end position="39"/>
    </location>
</feature>
<dbReference type="AlphaFoldDB" id="A0AAW1DK43"/>
<evidence type="ECO:0000256" key="1">
    <source>
        <dbReference type="SAM" id="Phobius"/>
    </source>
</evidence>
<dbReference type="Proteomes" id="UP001461498">
    <property type="component" value="Unassembled WGS sequence"/>
</dbReference>
<keyword evidence="1" id="KW-0472">Membrane</keyword>
<keyword evidence="3" id="KW-1185">Reference proteome</keyword>
<gene>
    <name evidence="2" type="ORF">O3M35_000049</name>
</gene>
<dbReference type="EMBL" id="JAPXFL010000001">
    <property type="protein sequence ID" value="KAK9511384.1"/>
    <property type="molecule type" value="Genomic_DNA"/>
</dbReference>
<protein>
    <submittedName>
        <fullName evidence="2">Uncharacterized protein</fullName>
    </submittedName>
</protein>
<keyword evidence="1" id="KW-1133">Transmembrane helix</keyword>
<evidence type="ECO:0000313" key="2">
    <source>
        <dbReference type="EMBL" id="KAK9511384.1"/>
    </source>
</evidence>
<comment type="caution">
    <text evidence="2">The sequence shown here is derived from an EMBL/GenBank/DDBJ whole genome shotgun (WGS) entry which is preliminary data.</text>
</comment>
<organism evidence="2 3">
    <name type="scientific">Rhynocoris fuscipes</name>
    <dbReference type="NCBI Taxonomy" id="488301"/>
    <lineage>
        <taxon>Eukaryota</taxon>
        <taxon>Metazoa</taxon>
        <taxon>Ecdysozoa</taxon>
        <taxon>Arthropoda</taxon>
        <taxon>Hexapoda</taxon>
        <taxon>Insecta</taxon>
        <taxon>Pterygota</taxon>
        <taxon>Neoptera</taxon>
        <taxon>Paraneoptera</taxon>
        <taxon>Hemiptera</taxon>
        <taxon>Heteroptera</taxon>
        <taxon>Panheteroptera</taxon>
        <taxon>Cimicomorpha</taxon>
        <taxon>Reduviidae</taxon>
        <taxon>Harpactorinae</taxon>
        <taxon>Harpactorini</taxon>
        <taxon>Rhynocoris</taxon>
    </lineage>
</organism>
<accession>A0AAW1DK43</accession>
<evidence type="ECO:0000313" key="3">
    <source>
        <dbReference type="Proteomes" id="UP001461498"/>
    </source>
</evidence>
<keyword evidence="1" id="KW-0812">Transmembrane</keyword>
<proteinExistence type="predicted"/>